<dbReference type="EMBL" id="JAPQKS010000007">
    <property type="protein sequence ID" value="KAJ5219587.1"/>
    <property type="molecule type" value="Genomic_DNA"/>
</dbReference>
<proteinExistence type="predicted"/>
<protein>
    <submittedName>
        <fullName evidence="1">Uncharacterized protein</fullName>
    </submittedName>
</protein>
<comment type="caution">
    <text evidence="1">The sequence shown here is derived from an EMBL/GenBank/DDBJ whole genome shotgun (WGS) entry which is preliminary data.</text>
</comment>
<dbReference type="AlphaFoldDB" id="A0A9W9TE83"/>
<keyword evidence="2" id="KW-1185">Reference proteome</keyword>
<dbReference type="RefSeq" id="XP_058326417.1">
    <property type="nucleotide sequence ID" value="XM_058478087.1"/>
</dbReference>
<reference evidence="1" key="1">
    <citation type="submission" date="2022-11" db="EMBL/GenBank/DDBJ databases">
        <authorList>
            <person name="Petersen C."/>
        </authorList>
    </citation>
    <scope>NUCLEOTIDE SEQUENCE</scope>
    <source>
        <strain evidence="1">IBT 19713</strain>
    </source>
</reference>
<accession>A0A9W9TE83</accession>
<evidence type="ECO:0000313" key="1">
    <source>
        <dbReference type="EMBL" id="KAJ5219587.1"/>
    </source>
</evidence>
<gene>
    <name evidence="1" type="ORF">N7468_008791</name>
</gene>
<dbReference type="GeneID" id="83205390"/>
<dbReference type="Proteomes" id="UP001150941">
    <property type="component" value="Unassembled WGS sequence"/>
</dbReference>
<organism evidence="1 2">
    <name type="scientific">Penicillium chermesinum</name>
    <dbReference type="NCBI Taxonomy" id="63820"/>
    <lineage>
        <taxon>Eukaryota</taxon>
        <taxon>Fungi</taxon>
        <taxon>Dikarya</taxon>
        <taxon>Ascomycota</taxon>
        <taxon>Pezizomycotina</taxon>
        <taxon>Eurotiomycetes</taxon>
        <taxon>Eurotiomycetidae</taxon>
        <taxon>Eurotiales</taxon>
        <taxon>Aspergillaceae</taxon>
        <taxon>Penicillium</taxon>
    </lineage>
</organism>
<name>A0A9W9TE83_9EURO</name>
<evidence type="ECO:0000313" key="2">
    <source>
        <dbReference type="Proteomes" id="UP001150941"/>
    </source>
</evidence>
<sequence>MTTLLESNPRMCPTTDWFDSLISTSRNRLGYSSWSRSLEPTPSLRFFERDIDASANHYPLKYMGRELSQIGTSIKSFHFWMPISPRHLHTLKP</sequence>
<reference evidence="1" key="2">
    <citation type="journal article" date="2023" name="IMA Fungus">
        <title>Comparative genomic study of the Penicillium genus elucidates a diverse pangenome and 15 lateral gene transfer events.</title>
        <authorList>
            <person name="Petersen C."/>
            <person name="Sorensen T."/>
            <person name="Nielsen M.R."/>
            <person name="Sondergaard T.E."/>
            <person name="Sorensen J.L."/>
            <person name="Fitzpatrick D.A."/>
            <person name="Frisvad J.C."/>
            <person name="Nielsen K.L."/>
        </authorList>
    </citation>
    <scope>NUCLEOTIDE SEQUENCE</scope>
    <source>
        <strain evidence="1">IBT 19713</strain>
    </source>
</reference>